<evidence type="ECO:0000259" key="4">
    <source>
        <dbReference type="PROSITE" id="PS51118"/>
    </source>
</evidence>
<dbReference type="SUPFAM" id="SSF46785">
    <property type="entry name" value="Winged helix' DNA-binding domain"/>
    <property type="match status" value="1"/>
</dbReference>
<feature type="domain" description="HTH hxlR-type" evidence="4">
    <location>
        <begin position="15"/>
        <end position="114"/>
    </location>
</feature>
<reference evidence="6" key="1">
    <citation type="journal article" date="2016" name="Front. Microbiol.">
        <title>Complete Genome Sequence of Clostridium estertheticum DSM 8809, a Microbe Identified in Spoiled Vacuum Packed Beef.</title>
        <authorList>
            <person name="Yu Z."/>
            <person name="Gunn L."/>
            <person name="Brennan E."/>
            <person name="Reid R."/>
            <person name="Wall P.G."/>
            <person name="Gaora O.P."/>
            <person name="Hurley D."/>
            <person name="Bolton D."/>
            <person name="Fanning S."/>
        </authorList>
    </citation>
    <scope>NUCLEOTIDE SEQUENCE [LARGE SCALE GENOMIC DNA]</scope>
    <source>
        <strain evidence="6">DSM 8809</strain>
    </source>
</reference>
<dbReference type="PANTHER" id="PTHR33204:SF29">
    <property type="entry name" value="TRANSCRIPTIONAL REGULATOR"/>
    <property type="match status" value="1"/>
</dbReference>
<dbReference type="PANTHER" id="PTHR33204">
    <property type="entry name" value="TRANSCRIPTIONAL REGULATOR, MARR FAMILY"/>
    <property type="match status" value="1"/>
</dbReference>
<dbReference type="PROSITE" id="PS51118">
    <property type="entry name" value="HTH_HXLR"/>
    <property type="match status" value="1"/>
</dbReference>
<dbReference type="AlphaFoldDB" id="A0A1J0GJ98"/>
<protein>
    <submittedName>
        <fullName evidence="5">HxlR family transcriptional regulator</fullName>
    </submittedName>
</protein>
<keyword evidence="6" id="KW-1185">Reference proteome</keyword>
<sequence length="119" mass="13933">MSDKIMKINNKEYSCAIELTLDIIGGKWKPIILWRLANNGVLRFSELKRSMGVITQKMLTQQLRELEAYEMVHRKVYAEVPPKVEYSLTKQGKSVMPILDIMCKWGTDYYEESIDDKKE</sequence>
<evidence type="ECO:0000313" key="6">
    <source>
        <dbReference type="Proteomes" id="UP000182569"/>
    </source>
</evidence>
<dbReference type="GO" id="GO:0003677">
    <property type="term" value="F:DNA binding"/>
    <property type="evidence" value="ECO:0007669"/>
    <property type="project" value="UniProtKB-KW"/>
</dbReference>
<dbReference type="Gene3D" id="1.10.10.10">
    <property type="entry name" value="Winged helix-like DNA-binding domain superfamily/Winged helix DNA-binding domain"/>
    <property type="match status" value="1"/>
</dbReference>
<dbReference type="STRING" id="1552.A7L45_15805"/>
<evidence type="ECO:0000256" key="1">
    <source>
        <dbReference type="ARBA" id="ARBA00023015"/>
    </source>
</evidence>
<evidence type="ECO:0000256" key="3">
    <source>
        <dbReference type="ARBA" id="ARBA00023163"/>
    </source>
</evidence>
<gene>
    <name evidence="5" type="ORF">A7L45_15805</name>
</gene>
<dbReference type="EMBL" id="CP015756">
    <property type="protein sequence ID" value="APC41436.1"/>
    <property type="molecule type" value="Genomic_DNA"/>
</dbReference>
<keyword evidence="2" id="KW-0238">DNA-binding</keyword>
<dbReference type="RefSeq" id="WP_071613730.1">
    <property type="nucleotide sequence ID" value="NZ_CP015756.1"/>
</dbReference>
<name>A0A1J0GJ98_9CLOT</name>
<dbReference type="Proteomes" id="UP000182569">
    <property type="component" value="Chromosome"/>
</dbReference>
<keyword evidence="1" id="KW-0805">Transcription regulation</keyword>
<dbReference type="KEGG" id="ceu:A7L45_15805"/>
<dbReference type="InterPro" id="IPR036390">
    <property type="entry name" value="WH_DNA-bd_sf"/>
</dbReference>
<keyword evidence="3" id="KW-0804">Transcription</keyword>
<organism evidence="5 6">
    <name type="scientific">Clostridium estertheticum subsp. estertheticum</name>
    <dbReference type="NCBI Taxonomy" id="1552"/>
    <lineage>
        <taxon>Bacteria</taxon>
        <taxon>Bacillati</taxon>
        <taxon>Bacillota</taxon>
        <taxon>Clostridia</taxon>
        <taxon>Eubacteriales</taxon>
        <taxon>Clostridiaceae</taxon>
        <taxon>Clostridium</taxon>
    </lineage>
</organism>
<proteinExistence type="predicted"/>
<dbReference type="InterPro" id="IPR002577">
    <property type="entry name" value="HTH_HxlR"/>
</dbReference>
<dbReference type="Pfam" id="PF01638">
    <property type="entry name" value="HxlR"/>
    <property type="match status" value="1"/>
</dbReference>
<evidence type="ECO:0000313" key="5">
    <source>
        <dbReference type="EMBL" id="APC41436.1"/>
    </source>
</evidence>
<evidence type="ECO:0000256" key="2">
    <source>
        <dbReference type="ARBA" id="ARBA00023125"/>
    </source>
</evidence>
<accession>A0A1J0GJ98</accession>
<dbReference type="InterPro" id="IPR036388">
    <property type="entry name" value="WH-like_DNA-bd_sf"/>
</dbReference>